<dbReference type="Proteomes" id="UP001165041">
    <property type="component" value="Unassembled WGS sequence"/>
</dbReference>
<feature type="domain" description="AMP-dependent synthetase/ligase" evidence="2">
    <location>
        <begin position="20"/>
        <end position="354"/>
    </location>
</feature>
<dbReference type="InterPro" id="IPR042099">
    <property type="entry name" value="ANL_N_sf"/>
</dbReference>
<dbReference type="GO" id="GO:0016878">
    <property type="term" value="F:acid-thiol ligase activity"/>
    <property type="evidence" value="ECO:0007669"/>
    <property type="project" value="UniProtKB-ARBA"/>
</dbReference>
<name>A0A9W6QBR6_9ACTN</name>
<organism evidence="4 5">
    <name type="scientific">Kitasatospora phosalacinea</name>
    <dbReference type="NCBI Taxonomy" id="2065"/>
    <lineage>
        <taxon>Bacteria</taxon>
        <taxon>Bacillati</taxon>
        <taxon>Actinomycetota</taxon>
        <taxon>Actinomycetes</taxon>
        <taxon>Kitasatosporales</taxon>
        <taxon>Streptomycetaceae</taxon>
        <taxon>Kitasatospora</taxon>
    </lineage>
</organism>
<dbReference type="AlphaFoldDB" id="A0A9W6QBR6"/>
<dbReference type="PANTHER" id="PTHR43767">
    <property type="entry name" value="LONG-CHAIN-FATTY-ACID--COA LIGASE"/>
    <property type="match status" value="1"/>
</dbReference>
<dbReference type="SUPFAM" id="SSF56801">
    <property type="entry name" value="Acetyl-CoA synthetase-like"/>
    <property type="match status" value="1"/>
</dbReference>
<evidence type="ECO:0000313" key="4">
    <source>
        <dbReference type="EMBL" id="GLW72081.1"/>
    </source>
</evidence>
<dbReference type="InterPro" id="IPR050237">
    <property type="entry name" value="ATP-dep_AMP-bd_enzyme"/>
</dbReference>
<sequence length="520" mass="56115">MDTLGHLTRTMLVHSFLDEAEALAPDAPAVRDATGRWTYRELARYSRAAEHWLQQRGVRHGDRVVVQWETTRELVALMFGVSRRGAVFVPLNPGMKQYHLNGVVANAEPVLVLTGADAADTWAGIERSAAGGALAEPTAVSPQDVAVLVYTSGSTAAPKGVVEPHAQIAFATMSIGQVLGYRDDDVVFCRFPVSWDYGLYKVLLSCHGRSEIVLAGAESDLRLLGLIRSTGATVVPIVPSLASMIATLAERETLTEEPNRVRMFTNTGAALPQATIEKLRKHFDGARVVRQFGQTECKRITVMPPELDEHRPDSVGLPLPGTRVLILDEDGTELGPGQVGEIVAAGPHVMPGYWRAPELTARAFRPDPVTGALRLHTGDYGSLDEDGYLYFEGRRDDMFKRKGIRMSTLEIEAAALDVPGVHAAAVVPPTDARDLCLFVEADLPPHTVLRELARRLEPQKVPSQCRVLERLPLTAHGKNATAELARLLDAETAPAAAPATPATAPTAPTRTAATTAGDAR</sequence>
<evidence type="ECO:0000313" key="5">
    <source>
        <dbReference type="Proteomes" id="UP001165041"/>
    </source>
</evidence>
<protein>
    <submittedName>
        <fullName evidence="4">AMP-dependent ligase</fullName>
    </submittedName>
</protein>
<dbReference type="Pfam" id="PF13193">
    <property type="entry name" value="AMP-binding_C"/>
    <property type="match status" value="1"/>
</dbReference>
<evidence type="ECO:0000259" key="3">
    <source>
        <dbReference type="Pfam" id="PF13193"/>
    </source>
</evidence>
<reference evidence="4" key="1">
    <citation type="submission" date="2023-02" db="EMBL/GenBank/DDBJ databases">
        <title>Kitasatospora phosalacinea NBRC 14627.</title>
        <authorList>
            <person name="Ichikawa N."/>
            <person name="Sato H."/>
            <person name="Tonouchi N."/>
        </authorList>
    </citation>
    <scope>NUCLEOTIDE SEQUENCE</scope>
    <source>
        <strain evidence="4">NBRC 14627</strain>
    </source>
</reference>
<dbReference type="InterPro" id="IPR000873">
    <property type="entry name" value="AMP-dep_synth/lig_dom"/>
</dbReference>
<dbReference type="Pfam" id="PF00501">
    <property type="entry name" value="AMP-binding"/>
    <property type="match status" value="1"/>
</dbReference>
<dbReference type="InterPro" id="IPR025110">
    <property type="entry name" value="AMP-bd_C"/>
</dbReference>
<evidence type="ECO:0000256" key="1">
    <source>
        <dbReference type="SAM" id="MobiDB-lite"/>
    </source>
</evidence>
<proteinExistence type="predicted"/>
<dbReference type="EMBL" id="BSSA01000015">
    <property type="protein sequence ID" value="GLW72081.1"/>
    <property type="molecule type" value="Genomic_DNA"/>
</dbReference>
<dbReference type="InterPro" id="IPR045851">
    <property type="entry name" value="AMP-bd_C_sf"/>
</dbReference>
<comment type="caution">
    <text evidence="4">The sequence shown here is derived from an EMBL/GenBank/DDBJ whole genome shotgun (WGS) entry which is preliminary data.</text>
</comment>
<evidence type="ECO:0000259" key="2">
    <source>
        <dbReference type="Pfam" id="PF00501"/>
    </source>
</evidence>
<dbReference type="Gene3D" id="3.40.50.12780">
    <property type="entry name" value="N-terminal domain of ligase-like"/>
    <property type="match status" value="1"/>
</dbReference>
<accession>A0A9W6QBR6</accession>
<dbReference type="PANTHER" id="PTHR43767:SF1">
    <property type="entry name" value="NONRIBOSOMAL PEPTIDE SYNTHASE PES1 (EUROFUNG)-RELATED"/>
    <property type="match status" value="1"/>
</dbReference>
<feature type="region of interest" description="Disordered" evidence="1">
    <location>
        <begin position="493"/>
        <end position="520"/>
    </location>
</feature>
<dbReference type="Gene3D" id="3.30.300.30">
    <property type="match status" value="1"/>
</dbReference>
<keyword evidence="4" id="KW-0436">Ligase</keyword>
<gene>
    <name evidence="4" type="ORF">Kpho02_43800</name>
</gene>
<feature type="domain" description="AMP-binding enzyme C-terminal" evidence="3">
    <location>
        <begin position="410"/>
        <end position="478"/>
    </location>
</feature>